<evidence type="ECO:0000313" key="2">
    <source>
        <dbReference type="Proteomes" id="UP000315868"/>
    </source>
</evidence>
<organism evidence="1 2">
    <name type="scientific">Microcystis flos-aquae Mf_QC_C_20070823_S10D</name>
    <dbReference type="NCBI Taxonomy" id="2486236"/>
    <lineage>
        <taxon>Bacteria</taxon>
        <taxon>Bacillati</taxon>
        <taxon>Cyanobacteriota</taxon>
        <taxon>Cyanophyceae</taxon>
        <taxon>Oscillatoriophycideae</taxon>
        <taxon>Chroococcales</taxon>
        <taxon>Microcystaceae</taxon>
        <taxon>Microcystis</taxon>
    </lineage>
</organism>
<dbReference type="InterPro" id="IPR038700">
    <property type="entry name" value="Thiol_cytolys_C_sf"/>
</dbReference>
<dbReference type="Gene3D" id="2.60.40.1430">
    <property type="entry name" value="Perfringolysin, domain 4"/>
    <property type="match status" value="1"/>
</dbReference>
<gene>
    <name evidence="1" type="ORF">EWV45_15520</name>
</gene>
<dbReference type="SUPFAM" id="SSF56978">
    <property type="entry name" value="Perfringolysin"/>
    <property type="match status" value="1"/>
</dbReference>
<reference evidence="1 2" key="1">
    <citation type="submission" date="2019-01" db="EMBL/GenBank/DDBJ databases">
        <title>Coherence of Microcystis species and biogeography revealed through population genomics.</title>
        <authorList>
            <person name="Perez-Carrascal O.M."/>
            <person name="Terrat Y."/>
            <person name="Giani A."/>
            <person name="Fortin N."/>
            <person name="Tromas N."/>
            <person name="Shapiro B.J."/>
        </authorList>
    </citation>
    <scope>NUCLEOTIDE SEQUENCE [LARGE SCALE GENOMIC DNA]</scope>
    <source>
        <strain evidence="1">Mf_QC_C_20070823_S10D</strain>
    </source>
</reference>
<dbReference type="Proteomes" id="UP000315868">
    <property type="component" value="Unassembled WGS sequence"/>
</dbReference>
<dbReference type="AlphaFoldDB" id="A0A552KNQ8"/>
<evidence type="ECO:0000313" key="1">
    <source>
        <dbReference type="EMBL" id="TRV09600.1"/>
    </source>
</evidence>
<dbReference type="InterPro" id="IPR036359">
    <property type="entry name" value="Thiol_cytolysin_sf"/>
</dbReference>
<accession>A0A552KNQ8</accession>
<dbReference type="GO" id="GO:0015485">
    <property type="term" value="F:cholesterol binding"/>
    <property type="evidence" value="ECO:0007669"/>
    <property type="project" value="InterPro"/>
</dbReference>
<name>A0A552KNQ8_9CHRO</name>
<sequence length="112" mass="12203">MNTVTMAVTNQLNAPVGGSFLVRNSGGYVSRFSVSYKFEGQDFSKDSGEFTAGVNKSISIPAGATEIHLKVEEAWFIGSWSTIFTQDFNSPVTKCYEISGTTLNPSWKEISC</sequence>
<comment type="caution">
    <text evidence="1">The sequence shown here is derived from an EMBL/GenBank/DDBJ whole genome shotgun (WGS) entry which is preliminary data.</text>
</comment>
<protein>
    <submittedName>
        <fullName evidence="1">Uncharacterized protein</fullName>
    </submittedName>
</protein>
<dbReference type="EMBL" id="SFAM01000139">
    <property type="protein sequence ID" value="TRV09600.1"/>
    <property type="molecule type" value="Genomic_DNA"/>
</dbReference>
<proteinExistence type="predicted"/>